<accession>A0ABS7FED2</accession>
<sequence length="139" mass="15943">MIQNAQTDQEIADCFAVMRQLRPHLQEDGFVAVVRAQMAEGYRLAYLLEDGEVACVAGYRIHRNLMMGKSLYVDDLSTDESARSQGCGARMMAWLREAALDAGCAEIHLDSRVQRHRAHRFYLNRNMDIVCHHFSEQLR</sequence>
<organism evidence="2 3">
    <name type="scientific">Chromobacterium subtsugae</name>
    <dbReference type="NCBI Taxonomy" id="251747"/>
    <lineage>
        <taxon>Bacteria</taxon>
        <taxon>Pseudomonadati</taxon>
        <taxon>Pseudomonadota</taxon>
        <taxon>Betaproteobacteria</taxon>
        <taxon>Neisseriales</taxon>
        <taxon>Chromobacteriaceae</taxon>
        <taxon>Chromobacterium</taxon>
    </lineage>
</organism>
<evidence type="ECO:0000313" key="2">
    <source>
        <dbReference type="EMBL" id="MBW8288443.1"/>
    </source>
</evidence>
<evidence type="ECO:0000259" key="1">
    <source>
        <dbReference type="PROSITE" id="PS51186"/>
    </source>
</evidence>
<proteinExistence type="predicted"/>
<gene>
    <name evidence="2" type="ORF">KIF53_12475</name>
</gene>
<dbReference type="InterPro" id="IPR000182">
    <property type="entry name" value="GNAT_dom"/>
</dbReference>
<dbReference type="EMBL" id="JAHDTB010000010">
    <property type="protein sequence ID" value="MBW8288443.1"/>
    <property type="molecule type" value="Genomic_DNA"/>
</dbReference>
<dbReference type="PROSITE" id="PS51186">
    <property type="entry name" value="GNAT"/>
    <property type="match status" value="1"/>
</dbReference>
<dbReference type="CDD" id="cd04301">
    <property type="entry name" value="NAT_SF"/>
    <property type="match status" value="1"/>
</dbReference>
<dbReference type="GO" id="GO:0016746">
    <property type="term" value="F:acyltransferase activity"/>
    <property type="evidence" value="ECO:0007669"/>
    <property type="project" value="UniProtKB-KW"/>
</dbReference>
<feature type="domain" description="N-acetyltransferase" evidence="1">
    <location>
        <begin position="1"/>
        <end position="139"/>
    </location>
</feature>
<reference evidence="2 3" key="1">
    <citation type="submission" date="2021-05" db="EMBL/GenBank/DDBJ databases">
        <title>Draft Whole Genome Sequencing Of Biosensor Chromobacterium violaceum Strain CV026 Reveals A Regulatory RNA In Chromobacterium violaceum Phenotype Regulatory Network.</title>
        <authorList>
            <person name="Hong K.W."/>
            <person name="Chan K.G."/>
            <person name="Chang C.-Y."/>
        </authorList>
    </citation>
    <scope>NUCLEOTIDE SEQUENCE [LARGE SCALE GENOMIC DNA]</scope>
    <source>
        <strain evidence="2 3">ATCC 31532</strain>
    </source>
</reference>
<protein>
    <submittedName>
        <fullName evidence="2">GNAT family N-acetyltransferase</fullName>
        <ecNumber evidence="2">2.3.1.-</ecNumber>
    </submittedName>
</protein>
<dbReference type="Gene3D" id="3.40.630.30">
    <property type="match status" value="1"/>
</dbReference>
<comment type="caution">
    <text evidence="2">The sequence shown here is derived from an EMBL/GenBank/DDBJ whole genome shotgun (WGS) entry which is preliminary data.</text>
</comment>
<dbReference type="RefSeq" id="WP_043577427.1">
    <property type="nucleotide sequence ID" value="NZ_CP142381.1"/>
</dbReference>
<dbReference type="InterPro" id="IPR016181">
    <property type="entry name" value="Acyl_CoA_acyltransferase"/>
</dbReference>
<dbReference type="EC" id="2.3.1.-" evidence="2"/>
<keyword evidence="3" id="KW-1185">Reference proteome</keyword>
<dbReference type="SUPFAM" id="SSF55729">
    <property type="entry name" value="Acyl-CoA N-acyltransferases (Nat)"/>
    <property type="match status" value="1"/>
</dbReference>
<dbReference type="Proteomes" id="UP000711178">
    <property type="component" value="Unassembled WGS sequence"/>
</dbReference>
<dbReference type="Pfam" id="PF00583">
    <property type="entry name" value="Acetyltransf_1"/>
    <property type="match status" value="1"/>
</dbReference>
<name>A0ABS7FED2_9NEIS</name>
<keyword evidence="2" id="KW-0012">Acyltransferase</keyword>
<evidence type="ECO:0000313" key="3">
    <source>
        <dbReference type="Proteomes" id="UP000711178"/>
    </source>
</evidence>
<keyword evidence="2" id="KW-0808">Transferase</keyword>
<dbReference type="GeneID" id="89686213"/>